<reference evidence="1" key="1">
    <citation type="submission" date="2020-04" db="EMBL/GenBank/DDBJ databases">
        <authorList>
            <person name="Brown S."/>
        </authorList>
    </citation>
    <scope>NUCLEOTIDE SEQUENCE</scope>
    <source>
        <strain evidence="1">DJ015</strain>
    </source>
</reference>
<name>A0AAW3W3W5_CLOBE</name>
<comment type="caution">
    <text evidence="1">The sequence shown here is derived from an EMBL/GenBank/DDBJ whole genome shotgun (WGS) entry which is preliminary data.</text>
</comment>
<reference evidence="1" key="2">
    <citation type="journal article" date="2022" name="Nat. Biotechnol.">
        <title>Carbon-negative production of acetone and isopropanol by gas fermentation at industrial pilot scale.</title>
        <authorList>
            <person name="Liew F.E."/>
            <person name="Nogle R."/>
            <person name="Abdalla T."/>
            <person name="Rasor B.J."/>
            <person name="Canter C."/>
            <person name="Jensen R.O."/>
            <person name="Wang L."/>
            <person name="Strutz J."/>
            <person name="Chirania P."/>
            <person name="De Tissera S."/>
            <person name="Mueller A.P."/>
            <person name="Ruan Z."/>
            <person name="Gao A."/>
            <person name="Tran L."/>
            <person name="Engle N.L."/>
            <person name="Bromley J.C."/>
            <person name="Daniell J."/>
            <person name="Conrado R."/>
            <person name="Tschaplinski T.J."/>
            <person name="Giannone R.J."/>
            <person name="Hettich R.L."/>
            <person name="Karim A.S."/>
            <person name="Simpson S.D."/>
            <person name="Brown S.D."/>
            <person name="Leang C."/>
            <person name="Jewett M.C."/>
            <person name="Kopke M."/>
        </authorList>
    </citation>
    <scope>NUCLEOTIDE SEQUENCE</scope>
    <source>
        <strain evidence="1">DJ015</strain>
    </source>
</reference>
<dbReference type="Proteomes" id="UP001194098">
    <property type="component" value="Unassembled WGS sequence"/>
</dbReference>
<dbReference type="RefSeq" id="WP_017210658.1">
    <property type="nucleotide sequence ID" value="NZ_JABAGV010000002.1"/>
</dbReference>
<proteinExistence type="predicted"/>
<protein>
    <submittedName>
        <fullName evidence="1">Uncharacterized protein</fullName>
    </submittedName>
</protein>
<gene>
    <name evidence="1" type="ORF">HGI39_01405</name>
</gene>
<sequence>MHKRKYKEQEPDFLLDYKKKHAPKSWKDYNKDDIRNKIKGNILLVEQEEYCPYCEKRIYTNDEEYGEYIQYFLDDGHNFNL</sequence>
<evidence type="ECO:0000313" key="1">
    <source>
        <dbReference type="EMBL" id="MBC2473386.1"/>
    </source>
</evidence>
<dbReference type="AlphaFoldDB" id="A0AAW3W3W5"/>
<evidence type="ECO:0000313" key="2">
    <source>
        <dbReference type="Proteomes" id="UP001194098"/>
    </source>
</evidence>
<dbReference type="EMBL" id="JABAGV010000002">
    <property type="protein sequence ID" value="MBC2473386.1"/>
    <property type="molecule type" value="Genomic_DNA"/>
</dbReference>
<organism evidence="1 2">
    <name type="scientific">Clostridium beijerinckii</name>
    <name type="common">Clostridium MP</name>
    <dbReference type="NCBI Taxonomy" id="1520"/>
    <lineage>
        <taxon>Bacteria</taxon>
        <taxon>Bacillati</taxon>
        <taxon>Bacillota</taxon>
        <taxon>Clostridia</taxon>
        <taxon>Eubacteriales</taxon>
        <taxon>Clostridiaceae</taxon>
        <taxon>Clostridium</taxon>
    </lineage>
</organism>
<accession>A0AAW3W3W5</accession>